<dbReference type="InParanoid" id="A0A6C2YLR9"/>
<dbReference type="Gene3D" id="2.40.30.10">
    <property type="entry name" value="Translation factors"/>
    <property type="match status" value="1"/>
</dbReference>
<evidence type="ECO:0000256" key="10">
    <source>
        <dbReference type="SAM" id="MobiDB-lite"/>
    </source>
</evidence>
<dbReference type="RefSeq" id="WP_162657454.1">
    <property type="nucleotide sequence ID" value="NZ_LR593887.1"/>
</dbReference>
<dbReference type="InterPro" id="IPR019927">
    <property type="entry name" value="Ribosomal_uL3_bac/org-type"/>
</dbReference>
<feature type="region of interest" description="Disordered" evidence="10">
    <location>
        <begin position="164"/>
        <end position="193"/>
    </location>
</feature>
<keyword evidence="12" id="KW-1185">Reference proteome</keyword>
<dbReference type="GO" id="GO:0003735">
    <property type="term" value="F:structural constituent of ribosome"/>
    <property type="evidence" value="ECO:0007669"/>
    <property type="project" value="UniProtKB-UniRule"/>
</dbReference>
<dbReference type="KEGG" id="tim:GMBLW1_16990"/>
<dbReference type="Pfam" id="PF00297">
    <property type="entry name" value="Ribosomal_L3"/>
    <property type="match status" value="1"/>
</dbReference>
<organism evidence="11">
    <name type="scientific">Tuwongella immobilis</name>
    <dbReference type="NCBI Taxonomy" id="692036"/>
    <lineage>
        <taxon>Bacteria</taxon>
        <taxon>Pseudomonadati</taxon>
        <taxon>Planctomycetota</taxon>
        <taxon>Planctomycetia</taxon>
        <taxon>Gemmatales</taxon>
        <taxon>Gemmataceae</taxon>
        <taxon>Tuwongella</taxon>
    </lineage>
</organism>
<keyword evidence="2 7" id="KW-0699">rRNA-binding</keyword>
<evidence type="ECO:0000256" key="8">
    <source>
        <dbReference type="RuleBase" id="RU003905"/>
    </source>
</evidence>
<evidence type="ECO:0000256" key="3">
    <source>
        <dbReference type="ARBA" id="ARBA00022884"/>
    </source>
</evidence>
<dbReference type="InterPro" id="IPR019926">
    <property type="entry name" value="Ribosomal_uL3_CS"/>
</dbReference>
<dbReference type="AlphaFoldDB" id="A0A6C2YLR9"/>
<proteinExistence type="inferred from homology"/>
<dbReference type="SUPFAM" id="SSF50447">
    <property type="entry name" value="Translation proteins"/>
    <property type="match status" value="1"/>
</dbReference>
<dbReference type="PANTHER" id="PTHR11229">
    <property type="entry name" value="50S RIBOSOMAL PROTEIN L3"/>
    <property type="match status" value="1"/>
</dbReference>
<dbReference type="FunFam" id="2.40.30.10:FF:000004">
    <property type="entry name" value="50S ribosomal protein L3"/>
    <property type="match status" value="1"/>
</dbReference>
<dbReference type="InterPro" id="IPR000597">
    <property type="entry name" value="Ribosomal_uL3"/>
</dbReference>
<dbReference type="GO" id="GO:0006412">
    <property type="term" value="P:translation"/>
    <property type="evidence" value="ECO:0007669"/>
    <property type="project" value="UniProtKB-UniRule"/>
</dbReference>
<evidence type="ECO:0000256" key="1">
    <source>
        <dbReference type="ARBA" id="ARBA00006540"/>
    </source>
</evidence>
<dbReference type="PANTHER" id="PTHR11229:SF16">
    <property type="entry name" value="LARGE RIBOSOMAL SUBUNIT PROTEIN UL3C"/>
    <property type="match status" value="1"/>
</dbReference>
<dbReference type="NCBIfam" id="TIGR03625">
    <property type="entry name" value="L3_bact"/>
    <property type="match status" value="1"/>
</dbReference>
<reference evidence="11" key="1">
    <citation type="submission" date="2019-04" db="EMBL/GenBank/DDBJ databases">
        <authorList>
            <consortium name="Science for Life Laboratories"/>
        </authorList>
    </citation>
    <scope>NUCLEOTIDE SEQUENCE</scope>
    <source>
        <strain evidence="11">MBLW1</strain>
    </source>
</reference>
<dbReference type="HAMAP" id="MF_01325_B">
    <property type="entry name" value="Ribosomal_uL3_B"/>
    <property type="match status" value="1"/>
</dbReference>
<accession>A0A6C2YLR9</accession>
<dbReference type="EMBL" id="LR586016">
    <property type="protein sequence ID" value="VIP02261.1"/>
    <property type="molecule type" value="Genomic_DNA"/>
</dbReference>
<dbReference type="Proteomes" id="UP000464378">
    <property type="component" value="Chromosome"/>
</dbReference>
<dbReference type="PROSITE" id="PS00474">
    <property type="entry name" value="RIBOSOMAL_L3"/>
    <property type="match status" value="1"/>
</dbReference>
<comment type="similarity">
    <text evidence="1 7 8">Belongs to the universal ribosomal protein uL3 family.</text>
</comment>
<comment type="function">
    <text evidence="7 9">One of the primary rRNA binding proteins, it binds directly near the 3'-end of the 23S rRNA, where it nucleates assembly of the 50S subunit.</text>
</comment>
<protein>
    <recommendedName>
        <fullName evidence="6 7">Large ribosomal subunit protein uL3</fullName>
    </recommendedName>
</protein>
<dbReference type="Gene3D" id="3.30.160.810">
    <property type="match status" value="1"/>
</dbReference>
<name>A0A6C2YLR9_9BACT</name>
<feature type="compositionally biased region" description="Basic residues" evidence="10">
    <location>
        <begin position="181"/>
        <end position="190"/>
    </location>
</feature>
<dbReference type="GO" id="GO:0019843">
    <property type="term" value="F:rRNA binding"/>
    <property type="evidence" value="ECO:0007669"/>
    <property type="project" value="UniProtKB-UniRule"/>
</dbReference>
<dbReference type="GO" id="GO:0022625">
    <property type="term" value="C:cytosolic large ribosomal subunit"/>
    <property type="evidence" value="ECO:0007669"/>
    <property type="project" value="TreeGrafter"/>
</dbReference>
<dbReference type="FunCoup" id="A0A6C2YLR9">
    <property type="interactions" value="604"/>
</dbReference>
<keyword evidence="4 7" id="KW-0689">Ribosomal protein</keyword>
<evidence type="ECO:0000256" key="6">
    <source>
        <dbReference type="ARBA" id="ARBA00035243"/>
    </source>
</evidence>
<dbReference type="EMBL" id="LR593887">
    <property type="protein sequence ID" value="VTS00870.1"/>
    <property type="molecule type" value="Genomic_DNA"/>
</dbReference>
<evidence type="ECO:0000313" key="11">
    <source>
        <dbReference type="EMBL" id="VIP02261.1"/>
    </source>
</evidence>
<gene>
    <name evidence="7" type="primary">rplC</name>
    <name evidence="11" type="ORF">GMBLW1_16990</name>
</gene>
<evidence type="ECO:0000256" key="9">
    <source>
        <dbReference type="RuleBase" id="RU003906"/>
    </source>
</evidence>
<sequence>MPLGLIGTKVGMTQVYDENGVVSPVTVLQLGPCPVLQVKDKTPQPNQKRADGYFAIQIGYGAKSRKRASRAERGHVAADLASKRRSAGQPITPKANIEPPKVVREFRLDASPTQKVGDVLAVDSVFTNIAAVDVIGTSKGRGFTGAMKRHNFQGMPAAHGAKKVHRQHGGTGSLASNRGTGRMKKGKKMAGRYGASQVTIRNLTVVKIDKENNVLLVRGGVPGPNGGVVLVRPTNKK</sequence>
<keyword evidence="5 7" id="KW-0687">Ribonucleoprotein</keyword>
<evidence type="ECO:0000256" key="2">
    <source>
        <dbReference type="ARBA" id="ARBA00022730"/>
    </source>
</evidence>
<evidence type="ECO:0000313" key="12">
    <source>
        <dbReference type="Proteomes" id="UP000464378"/>
    </source>
</evidence>
<evidence type="ECO:0000256" key="4">
    <source>
        <dbReference type="ARBA" id="ARBA00022980"/>
    </source>
</evidence>
<keyword evidence="3 7" id="KW-0694">RNA-binding</keyword>
<comment type="subunit">
    <text evidence="7 9">Part of the 50S ribosomal subunit. Forms a cluster with proteins L14 and L19.</text>
</comment>
<evidence type="ECO:0000256" key="5">
    <source>
        <dbReference type="ARBA" id="ARBA00023274"/>
    </source>
</evidence>
<evidence type="ECO:0000256" key="7">
    <source>
        <dbReference type="HAMAP-Rule" id="MF_01325"/>
    </source>
</evidence>
<dbReference type="InterPro" id="IPR009000">
    <property type="entry name" value="Transl_B-barrel_sf"/>
</dbReference>